<dbReference type="EMBL" id="CGCX01001972">
    <property type="protein sequence ID" value="CFS04427.1"/>
    <property type="molecule type" value="Genomic_DNA"/>
</dbReference>
<dbReference type="AlphaFoldDB" id="A0A0T7LZY5"/>
<proteinExistence type="predicted"/>
<evidence type="ECO:0000313" key="6">
    <source>
        <dbReference type="EMBL" id="CKU21444.1"/>
    </source>
</evidence>
<evidence type="ECO:0000313" key="8">
    <source>
        <dbReference type="EMBL" id="COW37285.1"/>
    </source>
</evidence>
<protein>
    <submittedName>
        <fullName evidence="9">Uncharacterized protein</fullName>
    </submittedName>
</protein>
<evidence type="ECO:0000313" key="19">
    <source>
        <dbReference type="Proteomes" id="UP000049023"/>
    </source>
</evidence>
<evidence type="ECO:0000313" key="15">
    <source>
        <dbReference type="Proteomes" id="UP000046947"/>
    </source>
</evidence>
<name>A0A0T7LZY5_MYCTX</name>
<dbReference type="Proteomes" id="UP000046947">
    <property type="component" value="Unassembled WGS sequence"/>
</dbReference>
<dbReference type="EMBL" id="CFOE01001178">
    <property type="protein sequence ID" value="CFE48778.1"/>
    <property type="molecule type" value="Genomic_DNA"/>
</dbReference>
<gene>
    <name evidence="3" type="ORF">ERS007657_03739</name>
    <name evidence="7" type="ORF">ERS007679_02103</name>
    <name evidence="1" type="ORF">ERS007681_04558</name>
    <name evidence="2" type="ORF">ERS007688_03990</name>
    <name evidence="9" type="ORF">ERS007703_04234</name>
    <name evidence="10" type="ORF">ERS007720_04322</name>
    <name evidence="8" type="ORF">ERS007741_02336</name>
    <name evidence="6" type="ORF">ERS027646_04593</name>
    <name evidence="5" type="ORF">ERS027659_03097</name>
    <name evidence="4" type="ORF">ERS027661_02971</name>
</gene>
<evidence type="ECO:0000313" key="18">
    <source>
        <dbReference type="Proteomes" id="UP000048948"/>
    </source>
</evidence>
<evidence type="ECO:0000313" key="5">
    <source>
        <dbReference type="EMBL" id="CKS43303.1"/>
    </source>
</evidence>
<accession>A0A0T7LZY5</accession>
<dbReference type="EMBL" id="CSAD01000267">
    <property type="protein sequence ID" value="COV57841.1"/>
    <property type="molecule type" value="Genomic_DNA"/>
</dbReference>
<organism evidence="9 11">
    <name type="scientific">Mycobacterium tuberculosis</name>
    <dbReference type="NCBI Taxonomy" id="1773"/>
    <lineage>
        <taxon>Bacteria</taxon>
        <taxon>Bacillati</taxon>
        <taxon>Actinomycetota</taxon>
        <taxon>Actinomycetes</taxon>
        <taxon>Mycobacteriales</taxon>
        <taxon>Mycobacteriaceae</taxon>
        <taxon>Mycobacterium</taxon>
        <taxon>Mycobacterium tuberculosis complex</taxon>
    </lineage>
</organism>
<dbReference type="Proteomes" id="UP000048948">
    <property type="component" value="Unassembled WGS sequence"/>
</dbReference>
<sequence length="54" mass="6000">MMLVGLSRTTCSTEKPRVSRVNLSAVSHTLRAALERARTSMPMPLCWMPWPGNA</sequence>
<dbReference type="Proteomes" id="UP000046680">
    <property type="component" value="Unassembled WGS sequence"/>
</dbReference>
<dbReference type="EMBL" id="CHKL01000260">
    <property type="protein sequence ID" value="COW37285.1"/>
    <property type="molecule type" value="Genomic_DNA"/>
</dbReference>
<evidence type="ECO:0000313" key="3">
    <source>
        <dbReference type="EMBL" id="CFS04427.1"/>
    </source>
</evidence>
<dbReference type="EMBL" id="CNGE01001497">
    <property type="protein sequence ID" value="CKU21444.1"/>
    <property type="molecule type" value="Genomic_DNA"/>
</dbReference>
<evidence type="ECO:0000313" key="14">
    <source>
        <dbReference type="Proteomes" id="UP000046680"/>
    </source>
</evidence>
<evidence type="ECO:0000313" key="17">
    <source>
        <dbReference type="Proteomes" id="UP000048600"/>
    </source>
</evidence>
<reference evidence="9" key="2">
    <citation type="submission" date="2015-03" db="EMBL/GenBank/DDBJ databases">
        <authorList>
            <person name="Murphy D."/>
        </authorList>
    </citation>
    <scope>NUCLEOTIDE SEQUENCE [LARGE SCALE GENOMIC DNA]</scope>
    <source>
        <strain evidence="9">K00500041</strain>
    </source>
</reference>
<dbReference type="Proteomes" id="UP000049023">
    <property type="component" value="Unassembled WGS sequence"/>
</dbReference>
<dbReference type="EMBL" id="CFOH01001013">
    <property type="protein sequence ID" value="CFE76602.1"/>
    <property type="molecule type" value="Genomic_DNA"/>
</dbReference>
<dbReference type="Proteomes" id="UP000048289">
    <property type="component" value="Unassembled WGS sequence"/>
</dbReference>
<dbReference type="EMBL" id="CSAJ01000888">
    <property type="protein sequence ID" value="COX33793.1"/>
    <property type="molecule type" value="Genomic_DNA"/>
</dbReference>
<evidence type="ECO:0000313" key="12">
    <source>
        <dbReference type="Proteomes" id="UP000044938"/>
    </source>
</evidence>
<evidence type="ECO:0000313" key="4">
    <source>
        <dbReference type="EMBL" id="CKS36330.1"/>
    </source>
</evidence>
<evidence type="ECO:0000313" key="13">
    <source>
        <dbReference type="Proteomes" id="UP000045842"/>
    </source>
</evidence>
<evidence type="ECO:0000313" key="20">
    <source>
        <dbReference type="Proteomes" id="UP000050164"/>
    </source>
</evidence>
<dbReference type="Proteomes" id="UP000044938">
    <property type="component" value="Unassembled WGS sequence"/>
</dbReference>
<dbReference type="EMBL" id="CNFU01000705">
    <property type="protein sequence ID" value="CKS36330.1"/>
    <property type="molecule type" value="Genomic_DNA"/>
</dbReference>
<dbReference type="Proteomes" id="UP000050164">
    <property type="component" value="Unassembled WGS sequence"/>
</dbReference>
<evidence type="ECO:0000313" key="11">
    <source>
        <dbReference type="Proteomes" id="UP000038802"/>
    </source>
</evidence>
<evidence type="ECO:0000313" key="10">
    <source>
        <dbReference type="EMBL" id="COX33793.1"/>
    </source>
</evidence>
<dbReference type="Proteomes" id="UP000045842">
    <property type="component" value="Unassembled WGS sequence"/>
</dbReference>
<evidence type="ECO:0000313" key="2">
    <source>
        <dbReference type="EMBL" id="CFE76602.1"/>
    </source>
</evidence>
<dbReference type="EMBL" id="CSAE01000703">
    <property type="protein sequence ID" value="COW79252.1"/>
    <property type="molecule type" value="Genomic_DNA"/>
</dbReference>
<reference evidence="11 12" key="1">
    <citation type="submission" date="2015-03" db="EMBL/GenBank/DDBJ databases">
        <authorList>
            <consortium name="Pathogen Informatics"/>
        </authorList>
    </citation>
    <scope>NUCLEOTIDE SEQUENCE [LARGE SCALE GENOMIC DNA]</scope>
    <source>
        <strain evidence="6 18">Bir 172</strain>
        <strain evidence="5 20">Bir 185</strain>
        <strain evidence="4 19">Bir 187</strain>
        <strain evidence="3 14">C09601061</strain>
        <strain evidence="7 13">G09801536</strain>
        <strain evidence="1 16">G09901357</strain>
        <strain evidence="2 15">H09601792</strain>
        <strain evidence="11">K00500041</strain>
        <strain evidence="10 12">M09401471</strain>
        <strain evidence="8 17">P00601463</strain>
    </source>
</reference>
<dbReference type="Proteomes" id="UP000038802">
    <property type="component" value="Unassembled WGS sequence"/>
</dbReference>
<evidence type="ECO:0000313" key="7">
    <source>
        <dbReference type="EMBL" id="COV57841.1"/>
    </source>
</evidence>
<evidence type="ECO:0000313" key="9">
    <source>
        <dbReference type="EMBL" id="COW79252.1"/>
    </source>
</evidence>
<dbReference type="Proteomes" id="UP000048600">
    <property type="component" value="Unassembled WGS sequence"/>
</dbReference>
<dbReference type="EMBL" id="CNFT01000840">
    <property type="protein sequence ID" value="CKS43303.1"/>
    <property type="molecule type" value="Genomic_DNA"/>
</dbReference>
<evidence type="ECO:0000313" key="1">
    <source>
        <dbReference type="EMBL" id="CFE48778.1"/>
    </source>
</evidence>
<evidence type="ECO:0000313" key="16">
    <source>
        <dbReference type="Proteomes" id="UP000048289"/>
    </source>
</evidence>